<protein>
    <submittedName>
        <fullName evidence="1">Uncharacterized protein</fullName>
    </submittedName>
</protein>
<evidence type="ECO:0000313" key="2">
    <source>
        <dbReference type="Proteomes" id="UP000027138"/>
    </source>
</evidence>
<dbReference type="Proteomes" id="UP000027138">
    <property type="component" value="Unassembled WGS sequence"/>
</dbReference>
<sequence>MANNVGDPLVLPNGSITRSRAKRYGEAMTLYVQVQITQELHDVAFNKFCEELEGLPTLLTMLETCADGVARLC</sequence>
<dbReference type="OrthoDB" id="1732171at2759"/>
<keyword evidence="2" id="KW-1185">Reference proteome</keyword>
<accession>A0A067KD12</accession>
<dbReference type="AlphaFoldDB" id="A0A067KD12"/>
<organism evidence="1 2">
    <name type="scientific">Jatropha curcas</name>
    <name type="common">Barbados nut</name>
    <dbReference type="NCBI Taxonomy" id="180498"/>
    <lineage>
        <taxon>Eukaryota</taxon>
        <taxon>Viridiplantae</taxon>
        <taxon>Streptophyta</taxon>
        <taxon>Embryophyta</taxon>
        <taxon>Tracheophyta</taxon>
        <taxon>Spermatophyta</taxon>
        <taxon>Magnoliopsida</taxon>
        <taxon>eudicotyledons</taxon>
        <taxon>Gunneridae</taxon>
        <taxon>Pentapetalae</taxon>
        <taxon>rosids</taxon>
        <taxon>fabids</taxon>
        <taxon>Malpighiales</taxon>
        <taxon>Euphorbiaceae</taxon>
        <taxon>Crotonoideae</taxon>
        <taxon>Jatropheae</taxon>
        <taxon>Jatropha</taxon>
    </lineage>
</organism>
<name>A0A067KD12_JATCU</name>
<evidence type="ECO:0000313" key="1">
    <source>
        <dbReference type="EMBL" id="KDP30125.1"/>
    </source>
</evidence>
<proteinExistence type="predicted"/>
<reference evidence="1 2" key="1">
    <citation type="journal article" date="2014" name="PLoS ONE">
        <title>Global Analysis of Gene Expression Profiles in Physic Nut (Jatropha curcas L.) Seedlings Exposed to Salt Stress.</title>
        <authorList>
            <person name="Zhang L."/>
            <person name="Zhang C."/>
            <person name="Wu P."/>
            <person name="Chen Y."/>
            <person name="Li M."/>
            <person name="Jiang H."/>
            <person name="Wu G."/>
        </authorList>
    </citation>
    <scope>NUCLEOTIDE SEQUENCE [LARGE SCALE GENOMIC DNA]</scope>
    <source>
        <strain evidence="2">cv. GZQX0401</strain>
        <tissue evidence="1">Young leaves</tissue>
    </source>
</reference>
<dbReference type="EMBL" id="KK914704">
    <property type="protein sequence ID" value="KDP30125.1"/>
    <property type="molecule type" value="Genomic_DNA"/>
</dbReference>
<gene>
    <name evidence="1" type="ORF">JCGZ_18120</name>
</gene>